<evidence type="ECO:0000256" key="4">
    <source>
        <dbReference type="ARBA" id="ARBA00022553"/>
    </source>
</evidence>
<dbReference type="FunFam" id="3.30.565.10:FF:000006">
    <property type="entry name" value="Sensor histidine kinase WalK"/>
    <property type="match status" value="1"/>
</dbReference>
<dbReference type="CDD" id="cd00075">
    <property type="entry name" value="HATPase"/>
    <property type="match status" value="1"/>
</dbReference>
<dbReference type="InterPro" id="IPR003594">
    <property type="entry name" value="HATPase_dom"/>
</dbReference>
<evidence type="ECO:0000259" key="10">
    <source>
        <dbReference type="PROSITE" id="PS50109"/>
    </source>
</evidence>
<protein>
    <recommendedName>
        <fullName evidence="3">histidine kinase</fullName>
        <ecNumber evidence="3">2.7.13.3</ecNumber>
    </recommendedName>
</protein>
<keyword evidence="9" id="KW-0472">Membrane</keyword>
<dbReference type="AlphaFoldDB" id="A0AAE5ZMK8"/>
<geneLocation type="plasmid" evidence="12">
    <name>phg1</name>
</geneLocation>
<dbReference type="CDD" id="cd00082">
    <property type="entry name" value="HisKA"/>
    <property type="match status" value="1"/>
</dbReference>
<dbReference type="InterPro" id="IPR003661">
    <property type="entry name" value="HisK_dim/P_dom"/>
</dbReference>
<dbReference type="SUPFAM" id="SSF55874">
    <property type="entry name" value="ATPase domain of HSP90 chaperone/DNA topoisomerase II/histidine kinase"/>
    <property type="match status" value="1"/>
</dbReference>
<proteinExistence type="predicted"/>
<evidence type="ECO:0000256" key="1">
    <source>
        <dbReference type="ARBA" id="ARBA00000085"/>
    </source>
</evidence>
<dbReference type="InterPro" id="IPR005467">
    <property type="entry name" value="His_kinase_dom"/>
</dbReference>
<keyword evidence="11" id="KW-0614">Plasmid</keyword>
<dbReference type="PANTHER" id="PTHR45436">
    <property type="entry name" value="SENSOR HISTIDINE KINASE YKOH"/>
    <property type="match status" value="1"/>
</dbReference>
<dbReference type="SMART" id="SM00387">
    <property type="entry name" value="HATPase_c"/>
    <property type="match status" value="1"/>
</dbReference>
<evidence type="ECO:0000313" key="11">
    <source>
        <dbReference type="EMBL" id="QCC05346.1"/>
    </source>
</evidence>
<gene>
    <name evidence="11" type="ORF">E6A55_32575</name>
</gene>
<feature type="domain" description="Histidine kinase" evidence="10">
    <location>
        <begin position="7"/>
        <end position="216"/>
    </location>
</feature>
<dbReference type="Pfam" id="PF02518">
    <property type="entry name" value="HATPase_c"/>
    <property type="match status" value="1"/>
</dbReference>
<evidence type="ECO:0000256" key="5">
    <source>
        <dbReference type="ARBA" id="ARBA00022679"/>
    </source>
</evidence>
<keyword evidence="6" id="KW-0812">Transmembrane</keyword>
<comment type="subcellular location">
    <subcellularLocation>
        <location evidence="2">Cell inner membrane</location>
        <topology evidence="2">Multi-pass membrane protein</topology>
    </subcellularLocation>
</comment>
<reference evidence="11 12" key="1">
    <citation type="submission" date="2019-04" db="EMBL/GenBank/DDBJ databases">
        <title>Long-read de novo sequencing of Cupriavidus necator H16.</title>
        <authorList>
            <person name="Little G.T."/>
            <person name="Ehsaan M."/>
            <person name="Arenas-Lopez C."/>
            <person name="Jawed K."/>
            <person name="Winzer K."/>
            <person name="Kovacs K."/>
            <person name="Malys N."/>
            <person name="Minton N.P."/>
        </authorList>
    </citation>
    <scope>NUCLEOTIDE SEQUENCE [LARGE SCALE GENOMIC DNA]</scope>
    <source>
        <strain evidence="11 12">H16</strain>
        <plasmid evidence="12">phg1</plasmid>
    </source>
</reference>
<dbReference type="PROSITE" id="PS50109">
    <property type="entry name" value="HIS_KIN"/>
    <property type="match status" value="1"/>
</dbReference>
<evidence type="ECO:0000256" key="2">
    <source>
        <dbReference type="ARBA" id="ARBA00004429"/>
    </source>
</evidence>
<dbReference type="GO" id="GO:0005886">
    <property type="term" value="C:plasma membrane"/>
    <property type="evidence" value="ECO:0007669"/>
    <property type="project" value="UniProtKB-SubCell"/>
</dbReference>
<keyword evidence="8" id="KW-1133">Transmembrane helix</keyword>
<dbReference type="InterPro" id="IPR036890">
    <property type="entry name" value="HATPase_C_sf"/>
</dbReference>
<evidence type="ECO:0000256" key="7">
    <source>
        <dbReference type="ARBA" id="ARBA00022777"/>
    </source>
</evidence>
<evidence type="ECO:0000256" key="6">
    <source>
        <dbReference type="ARBA" id="ARBA00022692"/>
    </source>
</evidence>
<dbReference type="EMBL" id="CP039289">
    <property type="protein sequence ID" value="QCC05346.1"/>
    <property type="molecule type" value="Genomic_DNA"/>
</dbReference>
<dbReference type="EC" id="2.7.13.3" evidence="3"/>
<organism evidence="11 12">
    <name type="scientific">Cupriavidus necator (strain ATCC 17699 / DSM 428 / KCTC 22496 / NCIMB 10442 / H16 / Stanier 337)</name>
    <name type="common">Ralstonia eutropha</name>
    <dbReference type="NCBI Taxonomy" id="381666"/>
    <lineage>
        <taxon>Bacteria</taxon>
        <taxon>Pseudomonadati</taxon>
        <taxon>Pseudomonadota</taxon>
        <taxon>Betaproteobacteria</taxon>
        <taxon>Burkholderiales</taxon>
        <taxon>Burkholderiaceae</taxon>
        <taxon>Cupriavidus</taxon>
    </lineage>
</organism>
<dbReference type="Gene3D" id="3.30.565.10">
    <property type="entry name" value="Histidine kinase-like ATPase, C-terminal domain"/>
    <property type="match status" value="1"/>
</dbReference>
<dbReference type="PRINTS" id="PR00344">
    <property type="entry name" value="BCTRLSENSOR"/>
</dbReference>
<dbReference type="Proteomes" id="UP000296079">
    <property type="component" value="Plasmid pHG1"/>
</dbReference>
<accession>A0AAE5ZMK8</accession>
<sequence length="216" mass="22907">MNASLAASGHRLRTEIEVTLRRQRDSQEYVDTLRSCLDEVGRLTLLVEDLLMLARLDAGQEHPSGQTVALNAVVQETLRRVEPSARERQITLVVNATSPVDGKVARGPVSLVLANLLDNALKFSPPGGKIIVDCATDQLDAVLSVADEGPGILESELPYLFDRFYRGAGARAGTAEGVGLGLALSQEVIRAYGGHIEAGNVPGSGAVFSLRVPLAA</sequence>
<dbReference type="InterPro" id="IPR050428">
    <property type="entry name" value="TCS_sensor_his_kinase"/>
</dbReference>
<keyword evidence="7" id="KW-0418">Kinase</keyword>
<dbReference type="PANTHER" id="PTHR45436:SF5">
    <property type="entry name" value="SENSOR HISTIDINE KINASE TRCS"/>
    <property type="match status" value="1"/>
</dbReference>
<dbReference type="GO" id="GO:0000155">
    <property type="term" value="F:phosphorelay sensor kinase activity"/>
    <property type="evidence" value="ECO:0007669"/>
    <property type="project" value="InterPro"/>
</dbReference>
<keyword evidence="4" id="KW-0597">Phosphoprotein</keyword>
<comment type="catalytic activity">
    <reaction evidence="1">
        <text>ATP + protein L-histidine = ADP + protein N-phospho-L-histidine.</text>
        <dbReference type="EC" id="2.7.13.3"/>
    </reaction>
</comment>
<dbReference type="InterPro" id="IPR004358">
    <property type="entry name" value="Sig_transdc_His_kin-like_C"/>
</dbReference>
<evidence type="ECO:0000256" key="9">
    <source>
        <dbReference type="ARBA" id="ARBA00023136"/>
    </source>
</evidence>
<evidence type="ECO:0000256" key="8">
    <source>
        <dbReference type="ARBA" id="ARBA00022989"/>
    </source>
</evidence>
<evidence type="ECO:0000256" key="3">
    <source>
        <dbReference type="ARBA" id="ARBA00012438"/>
    </source>
</evidence>
<name>A0AAE5ZMK8_CUPNH</name>
<keyword evidence="5" id="KW-0808">Transferase</keyword>
<evidence type="ECO:0000313" key="12">
    <source>
        <dbReference type="Proteomes" id="UP000296079"/>
    </source>
</evidence>